<dbReference type="InterPro" id="IPR001810">
    <property type="entry name" value="F-box_dom"/>
</dbReference>
<dbReference type="AlphaFoldDB" id="A0A6A2WJT8"/>
<gene>
    <name evidence="2" type="ORF">F3Y22_tig00116962pilonHSYRG00258</name>
</gene>
<evidence type="ECO:0000313" key="3">
    <source>
        <dbReference type="Proteomes" id="UP000436088"/>
    </source>
</evidence>
<dbReference type="InterPro" id="IPR036047">
    <property type="entry name" value="F-box-like_dom_sf"/>
</dbReference>
<name>A0A6A2WJT8_HIBSY</name>
<dbReference type="PROSITE" id="PS50181">
    <property type="entry name" value="FBOX"/>
    <property type="match status" value="1"/>
</dbReference>
<dbReference type="SMART" id="SM00256">
    <property type="entry name" value="FBOX"/>
    <property type="match status" value="1"/>
</dbReference>
<dbReference type="SUPFAM" id="SSF50965">
    <property type="entry name" value="Galactose oxidase, central domain"/>
    <property type="match status" value="1"/>
</dbReference>
<dbReference type="Pfam" id="PF12937">
    <property type="entry name" value="F-box-like"/>
    <property type="match status" value="1"/>
</dbReference>
<evidence type="ECO:0000313" key="2">
    <source>
        <dbReference type="EMBL" id="KAE8659398.1"/>
    </source>
</evidence>
<dbReference type="NCBIfam" id="TIGR01640">
    <property type="entry name" value="F_box_assoc_1"/>
    <property type="match status" value="1"/>
</dbReference>
<dbReference type="Gene3D" id="1.20.1280.50">
    <property type="match status" value="1"/>
</dbReference>
<accession>A0A6A2WJT8</accession>
<protein>
    <submittedName>
        <fullName evidence="2">F-box protein</fullName>
    </submittedName>
</protein>
<dbReference type="InterPro" id="IPR011043">
    <property type="entry name" value="Gal_Oxase/kelch_b-propeller"/>
</dbReference>
<reference evidence="2" key="1">
    <citation type="submission" date="2019-09" db="EMBL/GenBank/DDBJ databases">
        <title>Draft genome information of white flower Hibiscus syriacus.</title>
        <authorList>
            <person name="Kim Y.-M."/>
        </authorList>
    </citation>
    <scope>NUCLEOTIDE SEQUENCE [LARGE SCALE GENOMIC DNA]</scope>
    <source>
        <strain evidence="2">YM2019G1</strain>
    </source>
</reference>
<dbReference type="InterPro" id="IPR013187">
    <property type="entry name" value="F-box-assoc_dom_typ3"/>
</dbReference>
<feature type="domain" description="F-box" evidence="1">
    <location>
        <begin position="37"/>
        <end position="83"/>
    </location>
</feature>
<comment type="caution">
    <text evidence="2">The sequence shown here is derived from an EMBL/GenBank/DDBJ whole genome shotgun (WGS) entry which is preliminary data.</text>
</comment>
<dbReference type="SUPFAM" id="SSF81383">
    <property type="entry name" value="F-box domain"/>
    <property type="match status" value="1"/>
</dbReference>
<proteinExistence type="predicted"/>
<dbReference type="PANTHER" id="PTHR31672">
    <property type="entry name" value="BNACNNG10540D PROTEIN"/>
    <property type="match status" value="1"/>
</dbReference>
<dbReference type="Proteomes" id="UP000436088">
    <property type="component" value="Unassembled WGS sequence"/>
</dbReference>
<dbReference type="Pfam" id="PF08268">
    <property type="entry name" value="FBA_3"/>
    <property type="match status" value="1"/>
</dbReference>
<dbReference type="CDD" id="cd22157">
    <property type="entry name" value="F-box_AtFBW1-like"/>
    <property type="match status" value="1"/>
</dbReference>
<keyword evidence="3" id="KW-1185">Reference proteome</keyword>
<evidence type="ECO:0000259" key="1">
    <source>
        <dbReference type="PROSITE" id="PS50181"/>
    </source>
</evidence>
<dbReference type="EMBL" id="VEPZ02001737">
    <property type="protein sequence ID" value="KAE8659398.1"/>
    <property type="molecule type" value="Genomic_DNA"/>
</dbReference>
<organism evidence="2 3">
    <name type="scientific">Hibiscus syriacus</name>
    <name type="common">Rose of Sharon</name>
    <dbReference type="NCBI Taxonomy" id="106335"/>
    <lineage>
        <taxon>Eukaryota</taxon>
        <taxon>Viridiplantae</taxon>
        <taxon>Streptophyta</taxon>
        <taxon>Embryophyta</taxon>
        <taxon>Tracheophyta</taxon>
        <taxon>Spermatophyta</taxon>
        <taxon>Magnoliopsida</taxon>
        <taxon>eudicotyledons</taxon>
        <taxon>Gunneridae</taxon>
        <taxon>Pentapetalae</taxon>
        <taxon>rosids</taxon>
        <taxon>malvids</taxon>
        <taxon>Malvales</taxon>
        <taxon>Malvaceae</taxon>
        <taxon>Malvoideae</taxon>
        <taxon>Hibiscus</taxon>
    </lineage>
</organism>
<dbReference type="InterPro" id="IPR050796">
    <property type="entry name" value="SCF_F-box_component"/>
</dbReference>
<sequence length="427" mass="49336">MCALNLFPAMDLDDARLAKRRRTKLEVEDDDRQRRTTTGMETLPGEIVVDILSRLPITSLVQFKFVCKGWRALAQDPLLVADMCKTHTTNPCLILHSDFPIRNHLYFVDLSPNSQDKDKVKRLYVPFQTSMPEFDVVGSCNGLLCLSDSLYNEALYIYNPFTMDYIELPESRQYPDQEVVFGFGFHPKSKEYKVVKIVYYRNTSSSSSSIYSRTRRVVYPHSDVQVFTLGSSAWRSLGKIPYQLVRRPLEALVSGRLHWVSRPRRYHPARRIMSFDLGTEEFEEVPMPDCGGLNRCNFHVSVLRGCLAAAVYRNYGKLEIWVMKDYNVKESWTKELSIGAYMPKCLKQNLDRDNRPLKIWKNASGKVVRVLSVLENGEILLEYKNRVLVSYDPKKGKFTDLVFQGNPHWFQTIVHAASFSWIPSLMV</sequence>
<dbReference type="PANTHER" id="PTHR31672:SF2">
    <property type="entry name" value="F-BOX DOMAIN-CONTAINING PROTEIN"/>
    <property type="match status" value="1"/>
</dbReference>
<dbReference type="InterPro" id="IPR017451">
    <property type="entry name" value="F-box-assoc_interact_dom"/>
</dbReference>